<reference evidence="1 2" key="1">
    <citation type="submission" date="2021-05" db="EMBL/GenBank/DDBJ databases">
        <title>Genome Assembly of Synthetic Allotetraploid Brassica napus Reveals Homoeologous Exchanges between Subgenomes.</title>
        <authorList>
            <person name="Davis J.T."/>
        </authorList>
    </citation>
    <scope>NUCLEOTIDE SEQUENCE [LARGE SCALE GENOMIC DNA]</scope>
    <source>
        <strain evidence="2">cv. Da-Ae</strain>
        <tissue evidence="1">Seedling</tissue>
    </source>
</reference>
<dbReference type="Proteomes" id="UP000824890">
    <property type="component" value="Unassembled WGS sequence"/>
</dbReference>
<evidence type="ECO:0000313" key="2">
    <source>
        <dbReference type="Proteomes" id="UP000824890"/>
    </source>
</evidence>
<proteinExistence type="predicted"/>
<keyword evidence="2" id="KW-1185">Reference proteome</keyword>
<dbReference type="EMBL" id="JAGKQM010000011">
    <property type="protein sequence ID" value="KAH0904207.1"/>
    <property type="molecule type" value="Genomic_DNA"/>
</dbReference>
<gene>
    <name evidence="1" type="ORF">HID58_043710</name>
</gene>
<evidence type="ECO:0000313" key="1">
    <source>
        <dbReference type="EMBL" id="KAH0904207.1"/>
    </source>
</evidence>
<organism evidence="1 2">
    <name type="scientific">Brassica napus</name>
    <name type="common">Rape</name>
    <dbReference type="NCBI Taxonomy" id="3708"/>
    <lineage>
        <taxon>Eukaryota</taxon>
        <taxon>Viridiplantae</taxon>
        <taxon>Streptophyta</taxon>
        <taxon>Embryophyta</taxon>
        <taxon>Tracheophyta</taxon>
        <taxon>Spermatophyta</taxon>
        <taxon>Magnoliopsida</taxon>
        <taxon>eudicotyledons</taxon>
        <taxon>Gunneridae</taxon>
        <taxon>Pentapetalae</taxon>
        <taxon>rosids</taxon>
        <taxon>malvids</taxon>
        <taxon>Brassicales</taxon>
        <taxon>Brassicaceae</taxon>
        <taxon>Brassiceae</taxon>
        <taxon>Brassica</taxon>
    </lineage>
</organism>
<feature type="non-terminal residue" evidence="1">
    <location>
        <position position="1"/>
    </location>
</feature>
<protein>
    <submittedName>
        <fullName evidence="1">Uncharacterized protein</fullName>
    </submittedName>
</protein>
<sequence>TSALLRHRIRRGLWFLPTSLLRRSAHEVSFGCGVCQYLESRRGVRRVNLLRMFLSPASVCYGSIRRLKGWCRRLVAREKFCLLVSCDGFSSRRYRSNLFPFAAVFQSRVSSRVVRVGLAEVIRRVVGAMIAYRFLGSVSGGSVCGSSCRVMKSQGFSSWAVSFGGRVAAAINRGIGGRVNRVAGYGQQQRQFPIFGFYKSLKSANYLLIRSWVA</sequence>
<comment type="caution">
    <text evidence="1">The sequence shown here is derived from an EMBL/GenBank/DDBJ whole genome shotgun (WGS) entry which is preliminary data.</text>
</comment>
<name>A0ABQ8BIC0_BRANA</name>
<accession>A0ABQ8BIC0</accession>